<keyword evidence="10" id="KW-1185">Reference proteome</keyword>
<feature type="transmembrane region" description="Helical" evidence="8">
    <location>
        <begin position="84"/>
        <end position="103"/>
    </location>
</feature>
<keyword evidence="3" id="KW-1003">Cell membrane</keyword>
<feature type="transmembrane region" description="Helical" evidence="8">
    <location>
        <begin position="109"/>
        <end position="131"/>
    </location>
</feature>
<protein>
    <submittedName>
        <fullName evidence="9">Hemolysin III</fullName>
    </submittedName>
</protein>
<proteinExistence type="inferred from homology"/>
<feature type="transmembrane region" description="Helical" evidence="8">
    <location>
        <begin position="167"/>
        <end position="187"/>
    </location>
</feature>
<evidence type="ECO:0000256" key="6">
    <source>
        <dbReference type="ARBA" id="ARBA00023136"/>
    </source>
</evidence>
<name>A0A1I4XMC2_9FLAO</name>
<feature type="binding site" evidence="7">
    <location>
        <position position="71"/>
    </location>
    <ligand>
        <name>Zn(2+)</name>
        <dbReference type="ChEBI" id="CHEBI:29105"/>
    </ligand>
</feature>
<evidence type="ECO:0000313" key="9">
    <source>
        <dbReference type="EMBL" id="SFN26982.1"/>
    </source>
</evidence>
<accession>A0A1I4XMC2</accession>
<dbReference type="Pfam" id="PF03006">
    <property type="entry name" value="HlyIII"/>
    <property type="match status" value="1"/>
</dbReference>
<dbReference type="EMBL" id="FOVL01000001">
    <property type="protein sequence ID" value="SFN26982.1"/>
    <property type="molecule type" value="Genomic_DNA"/>
</dbReference>
<feature type="transmembrane region" description="Helical" evidence="8">
    <location>
        <begin position="20"/>
        <end position="39"/>
    </location>
</feature>
<feature type="transmembrane region" description="Helical" evidence="8">
    <location>
        <begin position="51"/>
        <end position="72"/>
    </location>
</feature>
<dbReference type="AlphaFoldDB" id="A0A1I4XMC2"/>
<keyword evidence="6 8" id="KW-0472">Membrane</keyword>
<feature type="binding site" evidence="7">
    <location>
        <position position="197"/>
    </location>
    <ligand>
        <name>Zn(2+)</name>
        <dbReference type="ChEBI" id="CHEBI:29105"/>
    </ligand>
</feature>
<dbReference type="GO" id="GO:0005886">
    <property type="term" value="C:plasma membrane"/>
    <property type="evidence" value="ECO:0007669"/>
    <property type="project" value="UniProtKB-SubCell"/>
</dbReference>
<feature type="transmembrane region" description="Helical" evidence="8">
    <location>
        <begin position="194"/>
        <end position="215"/>
    </location>
</feature>
<reference evidence="9 10" key="1">
    <citation type="submission" date="2016-10" db="EMBL/GenBank/DDBJ databases">
        <authorList>
            <person name="de Groot N.N."/>
        </authorList>
    </citation>
    <scope>NUCLEOTIDE SEQUENCE [LARGE SCALE GENOMIC DNA]</scope>
    <source>
        <strain evidence="9 10">DSM 17794</strain>
    </source>
</reference>
<comment type="similarity">
    <text evidence="2">Belongs to the UPF0073 (Hly-III) family.</text>
</comment>
<dbReference type="PANTHER" id="PTHR20855">
    <property type="entry name" value="ADIPOR/PROGESTIN RECEPTOR-RELATED"/>
    <property type="match status" value="1"/>
</dbReference>
<evidence type="ECO:0000256" key="7">
    <source>
        <dbReference type="PIRSR" id="PIRSR604254-1"/>
    </source>
</evidence>
<keyword evidence="7" id="KW-0862">Zinc</keyword>
<gene>
    <name evidence="9" type="ORF">SAMN05660413_00164</name>
</gene>
<keyword evidence="5 8" id="KW-1133">Transmembrane helix</keyword>
<evidence type="ECO:0000313" key="10">
    <source>
        <dbReference type="Proteomes" id="UP000199153"/>
    </source>
</evidence>
<dbReference type="NCBIfam" id="TIGR01065">
    <property type="entry name" value="hlyIII"/>
    <property type="match status" value="1"/>
</dbReference>
<evidence type="ECO:0000256" key="8">
    <source>
        <dbReference type="SAM" id="Phobius"/>
    </source>
</evidence>
<evidence type="ECO:0000256" key="3">
    <source>
        <dbReference type="ARBA" id="ARBA00022475"/>
    </source>
</evidence>
<keyword evidence="4 8" id="KW-0812">Transmembrane</keyword>
<feature type="binding site" evidence="7">
    <location>
        <position position="193"/>
    </location>
    <ligand>
        <name>Zn(2+)</name>
        <dbReference type="ChEBI" id="CHEBI:29105"/>
    </ligand>
</feature>
<evidence type="ECO:0000256" key="2">
    <source>
        <dbReference type="ARBA" id="ARBA00008488"/>
    </source>
</evidence>
<keyword evidence="7" id="KW-0479">Metal-binding</keyword>
<dbReference type="InterPro" id="IPR004254">
    <property type="entry name" value="AdipoR/HlyIII-related"/>
</dbReference>
<dbReference type="GO" id="GO:0140911">
    <property type="term" value="F:pore-forming activity"/>
    <property type="evidence" value="ECO:0007669"/>
    <property type="project" value="InterPro"/>
</dbReference>
<dbReference type="Proteomes" id="UP000199153">
    <property type="component" value="Unassembled WGS sequence"/>
</dbReference>
<organism evidence="9 10">
    <name type="scientific">Salegentibacter flavus</name>
    <dbReference type="NCBI Taxonomy" id="287099"/>
    <lineage>
        <taxon>Bacteria</taxon>
        <taxon>Pseudomonadati</taxon>
        <taxon>Bacteroidota</taxon>
        <taxon>Flavobacteriia</taxon>
        <taxon>Flavobacteriales</taxon>
        <taxon>Flavobacteriaceae</taxon>
        <taxon>Salegentibacter</taxon>
    </lineage>
</organism>
<dbReference type="GO" id="GO:0046872">
    <property type="term" value="F:metal ion binding"/>
    <property type="evidence" value="ECO:0007669"/>
    <property type="project" value="UniProtKB-KW"/>
</dbReference>
<dbReference type="STRING" id="287099.SAMN05660413_00164"/>
<dbReference type="InterPro" id="IPR005744">
    <property type="entry name" value="Hy-lIII"/>
</dbReference>
<feature type="transmembrane region" description="Helical" evidence="8">
    <location>
        <begin position="138"/>
        <end position="155"/>
    </location>
</feature>
<evidence type="ECO:0000256" key="4">
    <source>
        <dbReference type="ARBA" id="ARBA00022692"/>
    </source>
</evidence>
<comment type="subcellular location">
    <subcellularLocation>
        <location evidence="1">Cell membrane</location>
        <topology evidence="1">Multi-pass membrane protein</topology>
    </subcellularLocation>
</comment>
<dbReference type="PANTHER" id="PTHR20855:SF3">
    <property type="entry name" value="LD03007P"/>
    <property type="match status" value="1"/>
</dbReference>
<evidence type="ECO:0000256" key="1">
    <source>
        <dbReference type="ARBA" id="ARBA00004651"/>
    </source>
</evidence>
<evidence type="ECO:0000256" key="5">
    <source>
        <dbReference type="ARBA" id="ARBA00022989"/>
    </source>
</evidence>
<sequence>MMKQEDTCHYYPPLEEKFNIISHGFGFALSVIGLILLILRANELGGIRHLVSFSIFGASMILLYAASTFYHASKDSTWRYRLNIVDHASIYVLIAGTYTPFALVTLNGVVGWSIFGVVWGLALTGIILKLFFTGRYNILSTIMYVVMGWIIVFAVKPLVNNLELPGLLWLVAGGISYTVGAIIFSLNKIKFNHAIFHIFVLLGSFCHFISIYFYVLPGESVNILS</sequence>